<keyword evidence="2" id="KW-1185">Reference proteome</keyword>
<organism evidence="1 2">
    <name type="scientific">Coemansia nantahalensis</name>
    <dbReference type="NCBI Taxonomy" id="2789366"/>
    <lineage>
        <taxon>Eukaryota</taxon>
        <taxon>Fungi</taxon>
        <taxon>Fungi incertae sedis</taxon>
        <taxon>Zoopagomycota</taxon>
        <taxon>Kickxellomycotina</taxon>
        <taxon>Kickxellomycetes</taxon>
        <taxon>Kickxellales</taxon>
        <taxon>Kickxellaceae</taxon>
        <taxon>Coemansia</taxon>
    </lineage>
</organism>
<dbReference type="Proteomes" id="UP001140234">
    <property type="component" value="Unassembled WGS sequence"/>
</dbReference>
<evidence type="ECO:0000313" key="2">
    <source>
        <dbReference type="Proteomes" id="UP001140234"/>
    </source>
</evidence>
<accession>A0ACC1K0B8</accession>
<protein>
    <submittedName>
        <fullName evidence="1">Uncharacterized protein</fullName>
    </submittedName>
</protein>
<reference evidence="1" key="1">
    <citation type="submission" date="2022-07" db="EMBL/GenBank/DDBJ databases">
        <title>Phylogenomic reconstructions and comparative analyses of Kickxellomycotina fungi.</title>
        <authorList>
            <person name="Reynolds N.K."/>
            <person name="Stajich J.E."/>
            <person name="Barry K."/>
            <person name="Grigoriev I.V."/>
            <person name="Crous P."/>
            <person name="Smith M.E."/>
        </authorList>
    </citation>
    <scope>NUCLEOTIDE SEQUENCE</scope>
    <source>
        <strain evidence="1">CBS 109366</strain>
    </source>
</reference>
<evidence type="ECO:0000313" key="1">
    <source>
        <dbReference type="EMBL" id="KAJ2770511.1"/>
    </source>
</evidence>
<gene>
    <name evidence="1" type="ORF">IWQ57_002629</name>
</gene>
<name>A0ACC1K0B8_9FUNG</name>
<sequence>MAQTADSMHLQGPTTPSRQLGVARGPRRTPASRSKKPYARPALSATGNAPPDYQSQPTPGFLSGMRSLVSRLWNTSLRASARDAGAASAPADAAMECSMQDPEIQFQTLAAAEPVQRHHAPATFSAASGAPVAAAVAAAAAAALGGETPDASRHAATVGVRARSRGPTAESLFAPSPFAYNRRLATATPSVASLRDAGRASTESPALSRRHSSLRMQVAPANGSAEYGHPSAPARYVSPSNARQLLSTLGSINTPILDARSRSAGGLQSASRADAAAERPSPAPLRRLPVSLLALSDAPSKALRSPLASADVSHGAEQPRRSASLRNAPQRKAAAPSLARTIQMQQARRAVAERLFRSRTAGHYASDSDALGAQSAAPDSGRTRMRESDDDDLTRAKRRRTEIGGAEMGDAEAHDGRRRAGHLRGRQPVRRRRVTSGSDSAVKWRFSARLDPPADDGGSSSDESDEDRAALTAKVPLAKIRGGELIGLSLRPTASTLSATNGSGAAAVRPTGFGSTRTPVPIVSEAAAAAPAATTLSVTRAATAAPSLPSAPAPASEAAPAPAREPTPAPAREPTPAPAKEPAPSAPVAFGFSASPAPAAAAKEADAAPAKEANKPKSPVAAAPAFSFGGFSAPKRSADESDATPKPAAPSFGVSGTATAAAAPEKPPAATVAPAFSFGAAKPTAADSESSSAAPAFGLSKPAAASENKPAAANESAPAFSFGVSKPAADGASTPAFSFGMTKPSAGNESAPAFSFGLSKPATGSASTPAPAFGASSSAGATTVAAAAAADGTAAKPVPTIKFAFGASSTAAEAGAEKKSLFGAPAASTAAQPSLFAPSLA</sequence>
<dbReference type="EMBL" id="JANBUJ010000715">
    <property type="protein sequence ID" value="KAJ2770511.1"/>
    <property type="molecule type" value="Genomic_DNA"/>
</dbReference>
<proteinExistence type="predicted"/>
<feature type="non-terminal residue" evidence="1">
    <location>
        <position position="841"/>
    </location>
</feature>
<comment type="caution">
    <text evidence="1">The sequence shown here is derived from an EMBL/GenBank/DDBJ whole genome shotgun (WGS) entry which is preliminary data.</text>
</comment>